<evidence type="ECO:0000256" key="1">
    <source>
        <dbReference type="SAM" id="MobiDB-lite"/>
    </source>
</evidence>
<proteinExistence type="predicted"/>
<accession>A0A6J4SUZ7</accession>
<name>A0A6J4SUZ7_9ACTN</name>
<protein>
    <submittedName>
        <fullName evidence="2">Uncharacterized protein</fullName>
    </submittedName>
</protein>
<organism evidence="2">
    <name type="scientific">uncultured Rubrobacteraceae bacterium</name>
    <dbReference type="NCBI Taxonomy" id="349277"/>
    <lineage>
        <taxon>Bacteria</taxon>
        <taxon>Bacillati</taxon>
        <taxon>Actinomycetota</taxon>
        <taxon>Rubrobacteria</taxon>
        <taxon>Rubrobacterales</taxon>
        <taxon>Rubrobacteraceae</taxon>
        <taxon>environmental samples</taxon>
    </lineage>
</organism>
<feature type="non-terminal residue" evidence="2">
    <location>
        <position position="112"/>
    </location>
</feature>
<feature type="compositionally biased region" description="Low complexity" evidence="1">
    <location>
        <begin position="73"/>
        <end position="85"/>
    </location>
</feature>
<reference evidence="2" key="1">
    <citation type="submission" date="2020-02" db="EMBL/GenBank/DDBJ databases">
        <authorList>
            <person name="Meier V. D."/>
        </authorList>
    </citation>
    <scope>NUCLEOTIDE SEQUENCE</scope>
    <source>
        <strain evidence="2">AVDCRST_MAG05</strain>
    </source>
</reference>
<feature type="compositionally biased region" description="Basic and acidic residues" evidence="1">
    <location>
        <begin position="1"/>
        <end position="11"/>
    </location>
</feature>
<feature type="region of interest" description="Disordered" evidence="1">
    <location>
        <begin position="1"/>
        <end position="86"/>
    </location>
</feature>
<sequence length="112" mass="12050">ERRDEAAEGGRRAARRRGQGVIPGRRGPRVRAAEGRDEALAGLLRELGGDAGGGGRDQPPRPPGPAAPRRRATPGLLRPLPGVPGRLRRLPRLAEALRRGDLREGPERSRVL</sequence>
<gene>
    <name evidence="2" type="ORF">AVDCRST_MAG05-2729</name>
</gene>
<dbReference type="EMBL" id="CADCVM010000300">
    <property type="protein sequence ID" value="CAA9505997.1"/>
    <property type="molecule type" value="Genomic_DNA"/>
</dbReference>
<feature type="non-terminal residue" evidence="2">
    <location>
        <position position="1"/>
    </location>
</feature>
<evidence type="ECO:0000313" key="2">
    <source>
        <dbReference type="EMBL" id="CAA9505997.1"/>
    </source>
</evidence>
<dbReference type="AlphaFoldDB" id="A0A6J4SUZ7"/>